<keyword evidence="2" id="KW-1003">Cell membrane</keyword>
<sequence>MMPELFATTFVAGLFYVFIPGPATLAALSLSAGSGRMACAIFLSCHLLGDLAWAILAISAIIGVSQAGPLLFDILGLACGAYLIWLGVKALCSHGANAAVIVDVPWKSGLIFGFTNPKAYPFALAMFTAVFARFEDAMAFQNAVILVLAAFLGFCAATVGVVFWTGLPVTRRLFARHSRFITRAIGVVFIAAGAKSISGALTNMRLRA</sequence>
<evidence type="ECO:0000313" key="7">
    <source>
        <dbReference type="EMBL" id="PJI84335.1"/>
    </source>
</evidence>
<dbReference type="InterPro" id="IPR001123">
    <property type="entry name" value="LeuE-type"/>
</dbReference>
<organism evidence="7 8">
    <name type="scientific">Yoonia maricola</name>
    <dbReference type="NCBI Taxonomy" id="420999"/>
    <lineage>
        <taxon>Bacteria</taxon>
        <taxon>Pseudomonadati</taxon>
        <taxon>Pseudomonadota</taxon>
        <taxon>Alphaproteobacteria</taxon>
        <taxon>Rhodobacterales</taxon>
        <taxon>Paracoccaceae</taxon>
        <taxon>Yoonia</taxon>
    </lineage>
</organism>
<feature type="transmembrane region" description="Helical" evidence="6">
    <location>
        <begin position="70"/>
        <end position="88"/>
    </location>
</feature>
<evidence type="ECO:0000256" key="5">
    <source>
        <dbReference type="ARBA" id="ARBA00023136"/>
    </source>
</evidence>
<name>A0A2M8W083_9RHOB</name>
<feature type="transmembrane region" description="Helical" evidence="6">
    <location>
        <begin position="40"/>
        <end position="64"/>
    </location>
</feature>
<evidence type="ECO:0000256" key="2">
    <source>
        <dbReference type="ARBA" id="ARBA00022475"/>
    </source>
</evidence>
<keyword evidence="5 6" id="KW-0472">Membrane</keyword>
<reference evidence="7 8" key="1">
    <citation type="submission" date="2017-11" db="EMBL/GenBank/DDBJ databases">
        <title>Genomic Encyclopedia of Archaeal and Bacterial Type Strains, Phase II (KMG-II): From Individual Species to Whole Genera.</title>
        <authorList>
            <person name="Goeker M."/>
        </authorList>
    </citation>
    <scope>NUCLEOTIDE SEQUENCE [LARGE SCALE GENOMIC DNA]</scope>
    <source>
        <strain evidence="7 8">DSM 29128</strain>
    </source>
</reference>
<dbReference type="GO" id="GO:0015171">
    <property type="term" value="F:amino acid transmembrane transporter activity"/>
    <property type="evidence" value="ECO:0007669"/>
    <property type="project" value="TreeGrafter"/>
</dbReference>
<proteinExistence type="predicted"/>
<evidence type="ECO:0000313" key="8">
    <source>
        <dbReference type="Proteomes" id="UP000228531"/>
    </source>
</evidence>
<dbReference type="PANTHER" id="PTHR30086:SF20">
    <property type="entry name" value="ARGININE EXPORTER PROTEIN ARGO-RELATED"/>
    <property type="match status" value="1"/>
</dbReference>
<comment type="subcellular location">
    <subcellularLocation>
        <location evidence="1">Cell membrane</location>
        <topology evidence="1">Multi-pass membrane protein</topology>
    </subcellularLocation>
</comment>
<keyword evidence="4 6" id="KW-1133">Transmembrane helix</keyword>
<dbReference type="Proteomes" id="UP000228531">
    <property type="component" value="Unassembled WGS sequence"/>
</dbReference>
<accession>A0A2M8W083</accession>
<protein>
    <submittedName>
        <fullName evidence="7">Threonine/homoserine/homoserine lactone efflux protein</fullName>
    </submittedName>
</protein>
<gene>
    <name evidence="7" type="ORF">BC777_3877</name>
</gene>
<keyword evidence="3 6" id="KW-0812">Transmembrane</keyword>
<feature type="transmembrane region" description="Helical" evidence="6">
    <location>
        <begin position="6"/>
        <end position="28"/>
    </location>
</feature>
<evidence type="ECO:0000256" key="6">
    <source>
        <dbReference type="SAM" id="Phobius"/>
    </source>
</evidence>
<dbReference type="GO" id="GO:0005886">
    <property type="term" value="C:plasma membrane"/>
    <property type="evidence" value="ECO:0007669"/>
    <property type="project" value="UniProtKB-SubCell"/>
</dbReference>
<feature type="transmembrane region" description="Helical" evidence="6">
    <location>
        <begin position="180"/>
        <end position="201"/>
    </location>
</feature>
<dbReference type="Pfam" id="PF01810">
    <property type="entry name" value="LysE"/>
    <property type="match status" value="1"/>
</dbReference>
<dbReference type="AlphaFoldDB" id="A0A2M8W083"/>
<comment type="caution">
    <text evidence="7">The sequence shown here is derived from an EMBL/GenBank/DDBJ whole genome shotgun (WGS) entry which is preliminary data.</text>
</comment>
<evidence type="ECO:0000256" key="3">
    <source>
        <dbReference type="ARBA" id="ARBA00022692"/>
    </source>
</evidence>
<evidence type="ECO:0000256" key="1">
    <source>
        <dbReference type="ARBA" id="ARBA00004651"/>
    </source>
</evidence>
<dbReference type="EMBL" id="PGTY01000005">
    <property type="protein sequence ID" value="PJI84335.1"/>
    <property type="molecule type" value="Genomic_DNA"/>
</dbReference>
<feature type="transmembrane region" description="Helical" evidence="6">
    <location>
        <begin position="143"/>
        <end position="168"/>
    </location>
</feature>
<keyword evidence="8" id="KW-1185">Reference proteome</keyword>
<dbReference type="PANTHER" id="PTHR30086">
    <property type="entry name" value="ARGININE EXPORTER PROTEIN ARGO"/>
    <property type="match status" value="1"/>
</dbReference>
<feature type="transmembrane region" description="Helical" evidence="6">
    <location>
        <begin position="109"/>
        <end position="131"/>
    </location>
</feature>
<evidence type="ECO:0000256" key="4">
    <source>
        <dbReference type="ARBA" id="ARBA00022989"/>
    </source>
</evidence>